<keyword evidence="3" id="KW-1185">Reference proteome</keyword>
<sequence length="49" mass="5448">MALDTLARIALLLTQWRHTAEIHADPALHSGLTREPDRDLGPAPRPCHL</sequence>
<dbReference type="AlphaFoldDB" id="A0A2I2KZB6"/>
<dbReference type="Proteomes" id="UP000234331">
    <property type="component" value="Unassembled WGS sequence"/>
</dbReference>
<protein>
    <submittedName>
        <fullName evidence="2">Uncharacterized protein</fullName>
    </submittedName>
</protein>
<evidence type="ECO:0000313" key="3">
    <source>
        <dbReference type="Proteomes" id="UP000234331"/>
    </source>
</evidence>
<evidence type="ECO:0000256" key="1">
    <source>
        <dbReference type="SAM" id="MobiDB-lite"/>
    </source>
</evidence>
<gene>
    <name evidence="2" type="ORF">FRACA_590025</name>
</gene>
<organism evidence="2 3">
    <name type="scientific">Frankia canadensis</name>
    <dbReference type="NCBI Taxonomy" id="1836972"/>
    <lineage>
        <taxon>Bacteria</taxon>
        <taxon>Bacillati</taxon>
        <taxon>Actinomycetota</taxon>
        <taxon>Actinomycetes</taxon>
        <taxon>Frankiales</taxon>
        <taxon>Frankiaceae</taxon>
        <taxon>Frankia</taxon>
    </lineage>
</organism>
<feature type="region of interest" description="Disordered" evidence="1">
    <location>
        <begin position="27"/>
        <end position="49"/>
    </location>
</feature>
<evidence type="ECO:0000313" key="2">
    <source>
        <dbReference type="EMBL" id="SNQ51003.1"/>
    </source>
</evidence>
<name>A0A2I2KZB6_9ACTN</name>
<accession>A0A2I2KZB6</accession>
<reference evidence="2 3" key="1">
    <citation type="submission" date="2017-06" db="EMBL/GenBank/DDBJ databases">
        <authorList>
            <person name="Kim H.J."/>
            <person name="Triplett B.A."/>
        </authorList>
    </citation>
    <scope>NUCLEOTIDE SEQUENCE [LARGE SCALE GENOMIC DNA]</scope>
    <source>
        <strain evidence="2">FRACA_ARgP5</strain>
    </source>
</reference>
<proteinExistence type="predicted"/>
<feature type="compositionally biased region" description="Basic and acidic residues" evidence="1">
    <location>
        <begin position="27"/>
        <end position="40"/>
    </location>
</feature>
<dbReference type="EMBL" id="FZMO01000524">
    <property type="protein sequence ID" value="SNQ51003.1"/>
    <property type="molecule type" value="Genomic_DNA"/>
</dbReference>